<reference evidence="2 3" key="1">
    <citation type="submission" date="2015-12" db="EMBL/GenBank/DDBJ databases">
        <title>Draft genome of the nematode, Onchocerca flexuosa.</title>
        <authorList>
            <person name="Mitreva M."/>
        </authorList>
    </citation>
    <scope>NUCLEOTIDE SEQUENCE [LARGE SCALE GENOMIC DNA]</scope>
    <source>
        <strain evidence="2">Red Deer</strain>
    </source>
</reference>
<gene>
    <name evidence="2" type="ORF">X798_02673</name>
</gene>
<feature type="region of interest" description="Disordered" evidence="1">
    <location>
        <begin position="22"/>
        <end position="47"/>
    </location>
</feature>
<keyword evidence="3" id="KW-1185">Reference proteome</keyword>
<evidence type="ECO:0000313" key="2">
    <source>
        <dbReference type="EMBL" id="OZC10366.1"/>
    </source>
</evidence>
<dbReference type="Proteomes" id="UP000242913">
    <property type="component" value="Unassembled WGS sequence"/>
</dbReference>
<evidence type="ECO:0000313" key="3">
    <source>
        <dbReference type="Proteomes" id="UP000242913"/>
    </source>
</evidence>
<accession>A0A238BZP0</accession>
<dbReference type="AlphaFoldDB" id="A0A238BZP0"/>
<protein>
    <submittedName>
        <fullName evidence="2">Uncharacterized protein</fullName>
    </submittedName>
</protein>
<evidence type="ECO:0000256" key="1">
    <source>
        <dbReference type="SAM" id="MobiDB-lite"/>
    </source>
</evidence>
<proteinExistence type="predicted"/>
<feature type="region of interest" description="Disordered" evidence="1">
    <location>
        <begin position="65"/>
        <end position="99"/>
    </location>
</feature>
<feature type="compositionally biased region" description="Basic residues" evidence="1">
    <location>
        <begin position="65"/>
        <end position="76"/>
    </location>
</feature>
<organism evidence="2 3">
    <name type="scientific">Onchocerca flexuosa</name>
    <dbReference type="NCBI Taxonomy" id="387005"/>
    <lineage>
        <taxon>Eukaryota</taxon>
        <taxon>Metazoa</taxon>
        <taxon>Ecdysozoa</taxon>
        <taxon>Nematoda</taxon>
        <taxon>Chromadorea</taxon>
        <taxon>Rhabditida</taxon>
        <taxon>Spirurina</taxon>
        <taxon>Spiruromorpha</taxon>
        <taxon>Filarioidea</taxon>
        <taxon>Onchocercidae</taxon>
        <taxon>Onchocerca</taxon>
    </lineage>
</organism>
<name>A0A238BZP0_9BILA</name>
<sequence length="99" mass="11670">MNDRTKCGLPITLISDELKRVEVEDEESGGSETCDMRHRPSHLNGLHRTMSRNYHYNLCHKHIERRGHSRERKKSWRGKEEKETDITVIGKGGYDREHN</sequence>
<dbReference type="EMBL" id="KZ269987">
    <property type="protein sequence ID" value="OZC10366.1"/>
    <property type="molecule type" value="Genomic_DNA"/>
</dbReference>